<dbReference type="Gene3D" id="3.60.10.10">
    <property type="entry name" value="Endonuclease/exonuclease/phosphatase"/>
    <property type="match status" value="1"/>
</dbReference>
<organism evidence="2 3">
    <name type="scientific">Candidatus Dojkabacteria bacterium</name>
    <dbReference type="NCBI Taxonomy" id="2099670"/>
    <lineage>
        <taxon>Bacteria</taxon>
        <taxon>Candidatus Dojkabacteria</taxon>
    </lineage>
</organism>
<dbReference type="InterPro" id="IPR036691">
    <property type="entry name" value="Endo/exonu/phosph_ase_sf"/>
</dbReference>
<dbReference type="GO" id="GO:0003824">
    <property type="term" value="F:catalytic activity"/>
    <property type="evidence" value="ECO:0007669"/>
    <property type="project" value="InterPro"/>
</dbReference>
<dbReference type="Proteomes" id="UP000775877">
    <property type="component" value="Unassembled WGS sequence"/>
</dbReference>
<name>A0A955I8N2_9BACT</name>
<dbReference type="AlphaFoldDB" id="A0A955I8N2"/>
<dbReference type="SUPFAM" id="SSF56219">
    <property type="entry name" value="DNase I-like"/>
    <property type="match status" value="1"/>
</dbReference>
<feature type="non-terminal residue" evidence="2">
    <location>
        <position position="1"/>
    </location>
</feature>
<dbReference type="InterPro" id="IPR005135">
    <property type="entry name" value="Endo/exonuclease/phosphatase"/>
</dbReference>
<evidence type="ECO:0000259" key="1">
    <source>
        <dbReference type="Pfam" id="PF03372"/>
    </source>
</evidence>
<reference evidence="2" key="2">
    <citation type="journal article" date="2021" name="Microbiome">
        <title>Successional dynamics and alternative stable states in a saline activated sludge microbial community over 9 years.</title>
        <authorList>
            <person name="Wang Y."/>
            <person name="Ye J."/>
            <person name="Ju F."/>
            <person name="Liu L."/>
            <person name="Boyd J.A."/>
            <person name="Deng Y."/>
            <person name="Parks D.H."/>
            <person name="Jiang X."/>
            <person name="Yin X."/>
            <person name="Woodcroft B.J."/>
            <person name="Tyson G.W."/>
            <person name="Hugenholtz P."/>
            <person name="Polz M.F."/>
            <person name="Zhang T."/>
        </authorList>
    </citation>
    <scope>NUCLEOTIDE SEQUENCE</scope>
    <source>
        <strain evidence="2">HKST-UBA13</strain>
    </source>
</reference>
<dbReference type="EMBL" id="JAGQLJ010000037">
    <property type="protein sequence ID" value="MCA9380965.1"/>
    <property type="molecule type" value="Genomic_DNA"/>
</dbReference>
<reference evidence="2" key="1">
    <citation type="submission" date="2020-04" db="EMBL/GenBank/DDBJ databases">
        <authorList>
            <person name="Zhang T."/>
        </authorList>
    </citation>
    <scope>NUCLEOTIDE SEQUENCE</scope>
    <source>
        <strain evidence="2">HKST-UBA13</strain>
    </source>
</reference>
<dbReference type="Pfam" id="PF03372">
    <property type="entry name" value="Exo_endo_phos"/>
    <property type="match status" value="1"/>
</dbReference>
<feature type="domain" description="Endonuclease/exonuclease/phosphatase" evidence="1">
    <location>
        <begin position="21"/>
        <end position="174"/>
    </location>
</feature>
<protein>
    <recommendedName>
        <fullName evidence="1">Endonuclease/exonuclease/phosphatase domain-containing protein</fullName>
    </recommendedName>
</protein>
<evidence type="ECO:0000313" key="3">
    <source>
        <dbReference type="Proteomes" id="UP000775877"/>
    </source>
</evidence>
<proteinExistence type="predicted"/>
<sequence length="185" mass="22029">TLDFLKEKFPNYEVIQFGEFVTMSRLPVFSYEEQLDKKYLRTDIWVNDKIVSFYNVHLPVHVNTDLRPDYIELVLDMKDRFAWRNDLFRSLEIDLKSNNRPKVVSGDFNTTRSMRKMGNLTSFLHDAAFEAEKFLVTSWQINGLRAWRIDYVLGDDSIVFSDYKSIDSNGYSDHWGQRIMFRIEN</sequence>
<comment type="caution">
    <text evidence="2">The sequence shown here is derived from an EMBL/GenBank/DDBJ whole genome shotgun (WGS) entry which is preliminary data.</text>
</comment>
<evidence type="ECO:0000313" key="2">
    <source>
        <dbReference type="EMBL" id="MCA9380965.1"/>
    </source>
</evidence>
<accession>A0A955I8N2</accession>
<gene>
    <name evidence="2" type="ORF">KC678_01760</name>
</gene>